<evidence type="ECO:0000313" key="2">
    <source>
        <dbReference type="RefSeq" id="XP_010436661.1"/>
    </source>
</evidence>
<dbReference type="Gene3D" id="3.30.420.10">
    <property type="entry name" value="Ribonuclease H-like superfamily/Ribonuclease H"/>
    <property type="match status" value="2"/>
</dbReference>
<evidence type="ECO:0000313" key="1">
    <source>
        <dbReference type="Proteomes" id="UP000694864"/>
    </source>
</evidence>
<dbReference type="RefSeq" id="XP_010436661.1">
    <property type="nucleotide sequence ID" value="XM_010438359.1"/>
</dbReference>
<gene>
    <name evidence="2" type="primary">LOC104720456</name>
</gene>
<accession>A0ABM0U6I8</accession>
<dbReference type="InterPro" id="IPR036397">
    <property type="entry name" value="RNaseH_sf"/>
</dbReference>
<dbReference type="Proteomes" id="UP000694864">
    <property type="component" value="Chromosome 10"/>
</dbReference>
<organism evidence="1 2">
    <name type="scientific">Camelina sativa</name>
    <name type="common">False flax</name>
    <name type="synonym">Myagrum sativum</name>
    <dbReference type="NCBI Taxonomy" id="90675"/>
    <lineage>
        <taxon>Eukaryota</taxon>
        <taxon>Viridiplantae</taxon>
        <taxon>Streptophyta</taxon>
        <taxon>Embryophyta</taxon>
        <taxon>Tracheophyta</taxon>
        <taxon>Spermatophyta</taxon>
        <taxon>Magnoliopsida</taxon>
        <taxon>eudicotyledons</taxon>
        <taxon>Gunneridae</taxon>
        <taxon>Pentapetalae</taxon>
        <taxon>rosids</taxon>
        <taxon>malvids</taxon>
        <taxon>Brassicales</taxon>
        <taxon>Brassicaceae</taxon>
        <taxon>Camelineae</taxon>
        <taxon>Camelina</taxon>
    </lineage>
</organism>
<protein>
    <submittedName>
        <fullName evidence="2">Uncharacterized protein LOC104720456</fullName>
    </submittedName>
</protein>
<dbReference type="GeneID" id="104720456"/>
<keyword evidence="1" id="KW-1185">Reference proteome</keyword>
<name>A0ABM0U6I8_CAMSA</name>
<proteinExistence type="predicted"/>
<sequence>MAITSNTAPWYADFVNYKVCGEVPDEMDPYRKKKFFREVNHYFWDEPYLYKRAYDGHFATFKAAQKVLQAGLWWPILFKAPHGFITKCDACQRMGNITRRNEMPRNPILEVEIFDFWGIDFMGPFNPPSNGNVYILVAADYISKWVEAIASPTNDYKVFKSMLRKYGVKHKVSTAYHPQTSGQV</sequence>
<reference evidence="1" key="1">
    <citation type="journal article" date="2014" name="Nat. Commun.">
        <title>The emerging biofuel crop Camelina sativa retains a highly undifferentiated hexaploid genome structure.</title>
        <authorList>
            <person name="Kagale S."/>
            <person name="Koh C."/>
            <person name="Nixon J."/>
            <person name="Bollina V."/>
            <person name="Clarke W.E."/>
            <person name="Tuteja R."/>
            <person name="Spillane C."/>
            <person name="Robinson S.J."/>
            <person name="Links M.G."/>
            <person name="Clarke C."/>
            <person name="Higgins E.E."/>
            <person name="Huebert T."/>
            <person name="Sharpe A.G."/>
            <person name="Parkin I.A."/>
        </authorList>
    </citation>
    <scope>NUCLEOTIDE SEQUENCE [LARGE SCALE GENOMIC DNA]</scope>
    <source>
        <strain evidence="1">cv. DH55</strain>
    </source>
</reference>
<dbReference type="SUPFAM" id="SSF53098">
    <property type="entry name" value="Ribonuclease H-like"/>
    <property type="match status" value="1"/>
</dbReference>
<reference evidence="2" key="2">
    <citation type="submission" date="2025-08" db="UniProtKB">
        <authorList>
            <consortium name="RefSeq"/>
        </authorList>
    </citation>
    <scope>IDENTIFICATION</scope>
    <source>
        <tissue evidence="2">Leaf</tissue>
    </source>
</reference>
<dbReference type="InterPro" id="IPR052160">
    <property type="entry name" value="Gypsy_RT_Integrase-like"/>
</dbReference>
<dbReference type="InterPro" id="IPR012337">
    <property type="entry name" value="RNaseH-like_sf"/>
</dbReference>
<dbReference type="PANTHER" id="PTHR47266">
    <property type="entry name" value="ENDONUCLEASE-RELATED"/>
    <property type="match status" value="1"/>
</dbReference>